<dbReference type="EMBL" id="JBHLUU010000032">
    <property type="protein sequence ID" value="MFC0475793.1"/>
    <property type="molecule type" value="Genomic_DNA"/>
</dbReference>
<keyword evidence="1" id="KW-0863">Zinc-finger</keyword>
<evidence type="ECO:0000256" key="1">
    <source>
        <dbReference type="PROSITE-ProRule" id="PRU00325"/>
    </source>
</evidence>
<protein>
    <submittedName>
        <fullName evidence="3">SWIM zinc finger domain-containing protein</fullName>
    </submittedName>
</protein>
<reference evidence="3 4" key="1">
    <citation type="submission" date="2024-09" db="EMBL/GenBank/DDBJ databases">
        <authorList>
            <person name="Sun Q."/>
            <person name="Mori K."/>
        </authorList>
    </citation>
    <scope>NUCLEOTIDE SEQUENCE [LARGE SCALE GENOMIC DNA]</scope>
    <source>
        <strain evidence="3 4">CGMCC 1.9126</strain>
    </source>
</reference>
<sequence>MSHIPEVYKELIEATAADVSKLLSPGYEPDAKLVQKGLLIYRQGLVTKVRYEDGSVTSTVQDVSPVFVQVELNFFQTSSCSCPADGICRHIVATFLYAFSQVGSVADWVEEWRTPLHEKKTAQQLGLMKAKDLMKGSGSIKPDYDHWVQTFQNSFQSIMNGQGTPKPYLIPELYQAYTRRLRASAPVEQEWKQLYLLIGNIFSFRQLLNLSQQSGHSSYDIERNYQQLFFSLIDETEVLINRLSVHALPFAFDEFIARLKDDVTDLLIDEVALEFERIQLYQLLWSSLFKKKHWREEELEKLANLGKINGSYALSIGFIHLNLLLKRDEKALAIITQHEADISPFLLIWLEDFKSQRDWKRMGPFVEAFIGYLRPYLLSLPNSYACFDFTRYATRVLQSYCSETNRIDLYEKILMQLLPYSYREYEQYLYIEKQYEKWSDLQAYIGYDMTSISTDKIKELQKEDPAVLLPLYHQSIQKNIDLKNRGNYRQAVRELKKLRTLYKKLKRQDEFEQFFDLLLERTKRLRAFHEECQRGKLIHA</sequence>
<organism evidence="3 4">
    <name type="scientific">Robertmurraya beringensis</name>
    <dbReference type="NCBI Taxonomy" id="641660"/>
    <lineage>
        <taxon>Bacteria</taxon>
        <taxon>Bacillati</taxon>
        <taxon>Bacillota</taxon>
        <taxon>Bacilli</taxon>
        <taxon>Bacillales</taxon>
        <taxon>Bacillaceae</taxon>
        <taxon>Robertmurraya</taxon>
    </lineage>
</organism>
<keyword evidence="4" id="KW-1185">Reference proteome</keyword>
<evidence type="ECO:0000259" key="2">
    <source>
        <dbReference type="PROSITE" id="PS50966"/>
    </source>
</evidence>
<dbReference type="RefSeq" id="WP_377058157.1">
    <property type="nucleotide sequence ID" value="NZ_JBHLUU010000032.1"/>
</dbReference>
<keyword evidence="1" id="KW-0862">Zinc</keyword>
<dbReference type="Proteomes" id="UP001589738">
    <property type="component" value="Unassembled WGS sequence"/>
</dbReference>
<keyword evidence="1" id="KW-0479">Metal-binding</keyword>
<accession>A0ABV6KR37</accession>
<proteinExistence type="predicted"/>
<dbReference type="PROSITE" id="PS50966">
    <property type="entry name" value="ZF_SWIM"/>
    <property type="match status" value="1"/>
</dbReference>
<dbReference type="InterPro" id="IPR007527">
    <property type="entry name" value="Znf_SWIM"/>
</dbReference>
<comment type="caution">
    <text evidence="3">The sequence shown here is derived from an EMBL/GenBank/DDBJ whole genome shotgun (WGS) entry which is preliminary data.</text>
</comment>
<gene>
    <name evidence="3" type="ORF">ACFFHF_11115</name>
</gene>
<name>A0ABV6KR37_9BACI</name>
<evidence type="ECO:0000313" key="3">
    <source>
        <dbReference type="EMBL" id="MFC0475793.1"/>
    </source>
</evidence>
<feature type="domain" description="SWIM-type" evidence="2">
    <location>
        <begin position="68"/>
        <end position="99"/>
    </location>
</feature>
<evidence type="ECO:0000313" key="4">
    <source>
        <dbReference type="Proteomes" id="UP001589738"/>
    </source>
</evidence>
<dbReference type="Pfam" id="PF04434">
    <property type="entry name" value="SWIM"/>
    <property type="match status" value="1"/>
</dbReference>